<feature type="transmembrane region" description="Helical" evidence="6">
    <location>
        <begin position="79"/>
        <end position="102"/>
    </location>
</feature>
<evidence type="ECO:0000256" key="2">
    <source>
        <dbReference type="ARBA" id="ARBA00022475"/>
    </source>
</evidence>
<keyword evidence="3 6" id="KW-0812">Transmembrane</keyword>
<feature type="transmembrane region" description="Helical" evidence="6">
    <location>
        <begin position="156"/>
        <end position="175"/>
    </location>
</feature>
<comment type="caution">
    <text evidence="7">The sequence shown here is derived from an EMBL/GenBank/DDBJ whole genome shotgun (WGS) entry which is preliminary data.</text>
</comment>
<feature type="transmembrane region" description="Helical" evidence="6">
    <location>
        <begin position="256"/>
        <end position="274"/>
    </location>
</feature>
<dbReference type="GO" id="GO:0005886">
    <property type="term" value="C:plasma membrane"/>
    <property type="evidence" value="ECO:0007669"/>
    <property type="project" value="UniProtKB-SubCell"/>
</dbReference>
<gene>
    <name evidence="7" type="ORF">HNP65_000892</name>
</gene>
<dbReference type="Proteomes" id="UP000555828">
    <property type="component" value="Unassembled WGS sequence"/>
</dbReference>
<name>A0A841GMR9_9BACT</name>
<dbReference type="EMBL" id="JACHEX010000002">
    <property type="protein sequence ID" value="MBB6062454.1"/>
    <property type="molecule type" value="Genomic_DNA"/>
</dbReference>
<proteinExistence type="predicted"/>
<accession>A0A841GMR9</accession>
<sequence length="339" mass="39687">MKKNQKNVIRILFSIFIGLFVILFMGKFYKTNILNEIKNIKLIDIVFVFFIYLMVYTIDTLRYIIILKQFKIKLNFFELFYNNVMGLFFSSITPFAAGGQPYQIYHLNKLGFDLEHSTNVVVSRFITTMILNLIIAIISYKNVIISLKGTTIESTLINLGLFVSTITLILILIVFSNSDIIIKLTNILKFKRLKKIKTKYLEWSNNLKNSIKFLWKEKIYIMILDIFLNLLVLILQAYSLYYMFLRYTNLNNSFNNFLIVFGTMLLLNMVIFYIPTPGASGTIEITYQIIFSSILKVQKGVFLSIIGWRFATYYLQILFGLLLSFFNLMTKKTKNSELK</sequence>
<feature type="transmembrane region" description="Helical" evidence="6">
    <location>
        <begin position="219"/>
        <end position="244"/>
    </location>
</feature>
<evidence type="ECO:0000256" key="3">
    <source>
        <dbReference type="ARBA" id="ARBA00022692"/>
    </source>
</evidence>
<comment type="subcellular location">
    <subcellularLocation>
        <location evidence="1">Cell membrane</location>
        <topology evidence="1">Multi-pass membrane protein</topology>
    </subcellularLocation>
</comment>
<dbReference type="AlphaFoldDB" id="A0A841GMR9"/>
<protein>
    <submittedName>
        <fullName evidence="7">Uncharacterized protein</fullName>
    </submittedName>
</protein>
<dbReference type="NCBIfam" id="TIGR00374">
    <property type="entry name" value="flippase-like domain"/>
    <property type="match status" value="1"/>
</dbReference>
<dbReference type="InterPro" id="IPR022791">
    <property type="entry name" value="L-PG_synthase/AglD"/>
</dbReference>
<dbReference type="Pfam" id="PF03706">
    <property type="entry name" value="LPG_synthase_TM"/>
    <property type="match status" value="1"/>
</dbReference>
<evidence type="ECO:0000256" key="4">
    <source>
        <dbReference type="ARBA" id="ARBA00022989"/>
    </source>
</evidence>
<organism evidence="7 8">
    <name type="scientific">Thermosipho japonicus</name>
    <dbReference type="NCBI Taxonomy" id="90323"/>
    <lineage>
        <taxon>Bacteria</taxon>
        <taxon>Thermotogati</taxon>
        <taxon>Thermotogota</taxon>
        <taxon>Thermotogae</taxon>
        <taxon>Thermotogales</taxon>
        <taxon>Fervidobacteriaceae</taxon>
        <taxon>Thermosipho</taxon>
    </lineage>
</organism>
<dbReference type="RefSeq" id="WP_184619132.1">
    <property type="nucleotide sequence ID" value="NZ_JACHEX010000002.1"/>
</dbReference>
<keyword evidence="2" id="KW-1003">Cell membrane</keyword>
<feature type="transmembrane region" description="Helical" evidence="6">
    <location>
        <begin position="311"/>
        <end position="329"/>
    </location>
</feature>
<keyword evidence="8" id="KW-1185">Reference proteome</keyword>
<keyword evidence="5 6" id="KW-0472">Membrane</keyword>
<evidence type="ECO:0000256" key="1">
    <source>
        <dbReference type="ARBA" id="ARBA00004651"/>
    </source>
</evidence>
<evidence type="ECO:0000313" key="8">
    <source>
        <dbReference type="Proteomes" id="UP000555828"/>
    </source>
</evidence>
<reference evidence="7 8" key="1">
    <citation type="submission" date="2020-08" db="EMBL/GenBank/DDBJ databases">
        <title>Genomic Encyclopedia of Type Strains, Phase IV (KMG-IV): sequencing the most valuable type-strain genomes for metagenomic binning, comparative biology and taxonomic classification.</title>
        <authorList>
            <person name="Goeker M."/>
        </authorList>
    </citation>
    <scope>NUCLEOTIDE SEQUENCE [LARGE SCALE GENOMIC DNA]</scope>
    <source>
        <strain evidence="7 8">DSM 13481</strain>
    </source>
</reference>
<dbReference type="PANTHER" id="PTHR37693">
    <property type="entry name" value="PHOSPHATIDYLGLYCEROL LYSYLTRANSFERASE"/>
    <property type="match status" value="1"/>
</dbReference>
<feature type="transmembrane region" description="Helical" evidence="6">
    <location>
        <begin position="45"/>
        <end position="67"/>
    </location>
</feature>
<feature type="transmembrane region" description="Helical" evidence="6">
    <location>
        <begin position="7"/>
        <end position="25"/>
    </location>
</feature>
<evidence type="ECO:0000256" key="6">
    <source>
        <dbReference type="SAM" id="Phobius"/>
    </source>
</evidence>
<dbReference type="PANTHER" id="PTHR37693:SF1">
    <property type="entry name" value="INTEGRAL MEMBRANE PROTEIN"/>
    <property type="match status" value="1"/>
</dbReference>
<evidence type="ECO:0000256" key="5">
    <source>
        <dbReference type="ARBA" id="ARBA00023136"/>
    </source>
</evidence>
<keyword evidence="4 6" id="KW-1133">Transmembrane helix</keyword>
<feature type="transmembrane region" description="Helical" evidence="6">
    <location>
        <begin position="122"/>
        <end position="144"/>
    </location>
</feature>
<evidence type="ECO:0000313" key="7">
    <source>
        <dbReference type="EMBL" id="MBB6062454.1"/>
    </source>
</evidence>